<organism evidence="8 9">
    <name type="scientific">Marinomonas aquiplantarum</name>
    <dbReference type="NCBI Taxonomy" id="491951"/>
    <lineage>
        <taxon>Bacteria</taxon>
        <taxon>Pseudomonadati</taxon>
        <taxon>Pseudomonadota</taxon>
        <taxon>Gammaproteobacteria</taxon>
        <taxon>Oceanospirillales</taxon>
        <taxon>Oceanospirillaceae</taxon>
        <taxon>Marinomonas</taxon>
    </lineage>
</organism>
<dbReference type="InterPro" id="IPR002059">
    <property type="entry name" value="CSP_DNA-bd"/>
</dbReference>
<keyword evidence="3" id="KW-0805">Transcription regulation</keyword>
<dbReference type="SUPFAM" id="SSF50249">
    <property type="entry name" value="Nucleic acid-binding proteins"/>
    <property type="match status" value="1"/>
</dbReference>
<evidence type="ECO:0000256" key="1">
    <source>
        <dbReference type="ARBA" id="ARBA00004496"/>
    </source>
</evidence>
<gene>
    <name evidence="8" type="ORF">DFP76_101240</name>
</gene>
<dbReference type="PANTHER" id="PTHR46565">
    <property type="entry name" value="COLD SHOCK DOMAIN PROTEIN 2"/>
    <property type="match status" value="1"/>
</dbReference>
<dbReference type="Proteomes" id="UP000252086">
    <property type="component" value="Unassembled WGS sequence"/>
</dbReference>
<dbReference type="InterPro" id="IPR012340">
    <property type="entry name" value="NA-bd_OB-fold"/>
</dbReference>
<sequence>MQRLTGSVKWFNDAKGIGFIKREADTDVFVHYKSISCTGHKTLKKGQSVSFVLTKTDFGLQAMDVQVENSVTQPTQKDINEQAVGH</sequence>
<dbReference type="SMART" id="SM00357">
    <property type="entry name" value="CSP"/>
    <property type="match status" value="1"/>
</dbReference>
<comment type="subcellular location">
    <subcellularLocation>
        <location evidence="1">Cytoplasm</location>
    </subcellularLocation>
</comment>
<proteinExistence type="predicted"/>
<evidence type="ECO:0000259" key="7">
    <source>
        <dbReference type="PROSITE" id="PS51857"/>
    </source>
</evidence>
<dbReference type="GO" id="GO:0003677">
    <property type="term" value="F:DNA binding"/>
    <property type="evidence" value="ECO:0007669"/>
    <property type="project" value="UniProtKB-KW"/>
</dbReference>
<dbReference type="CDD" id="cd04458">
    <property type="entry name" value="CSP_CDS"/>
    <property type="match status" value="1"/>
</dbReference>
<keyword evidence="5" id="KW-0010">Activator</keyword>
<dbReference type="OrthoDB" id="7477356at2"/>
<keyword evidence="9" id="KW-1185">Reference proteome</keyword>
<evidence type="ECO:0000313" key="8">
    <source>
        <dbReference type="EMBL" id="RBO85964.1"/>
    </source>
</evidence>
<evidence type="ECO:0000313" key="9">
    <source>
        <dbReference type="Proteomes" id="UP000252086"/>
    </source>
</evidence>
<dbReference type="Pfam" id="PF00313">
    <property type="entry name" value="CSD"/>
    <property type="match status" value="1"/>
</dbReference>
<evidence type="ECO:0000256" key="3">
    <source>
        <dbReference type="ARBA" id="ARBA00023015"/>
    </source>
</evidence>
<name>A0A366D929_9GAMM</name>
<dbReference type="PANTHER" id="PTHR46565:SF20">
    <property type="entry name" value="COLD SHOCK DOMAIN-CONTAINING PROTEIN 4"/>
    <property type="match status" value="1"/>
</dbReference>
<dbReference type="GO" id="GO:0005829">
    <property type="term" value="C:cytosol"/>
    <property type="evidence" value="ECO:0007669"/>
    <property type="project" value="UniProtKB-ARBA"/>
</dbReference>
<keyword evidence="4" id="KW-0238">DNA-binding</keyword>
<comment type="caution">
    <text evidence="8">The sequence shown here is derived from an EMBL/GenBank/DDBJ whole genome shotgun (WGS) entry which is preliminary data.</text>
</comment>
<keyword evidence="2" id="KW-0963">Cytoplasm</keyword>
<evidence type="ECO:0000256" key="6">
    <source>
        <dbReference type="ARBA" id="ARBA00023163"/>
    </source>
</evidence>
<dbReference type="PRINTS" id="PR00050">
    <property type="entry name" value="COLDSHOCK"/>
</dbReference>
<accession>A0A366D929</accession>
<dbReference type="Gene3D" id="2.40.50.140">
    <property type="entry name" value="Nucleic acid-binding proteins"/>
    <property type="match status" value="1"/>
</dbReference>
<dbReference type="AlphaFoldDB" id="A0A366D929"/>
<dbReference type="PROSITE" id="PS51857">
    <property type="entry name" value="CSD_2"/>
    <property type="match status" value="1"/>
</dbReference>
<evidence type="ECO:0000256" key="2">
    <source>
        <dbReference type="ARBA" id="ARBA00022490"/>
    </source>
</evidence>
<feature type="domain" description="CSD" evidence="7">
    <location>
        <begin position="3"/>
        <end position="67"/>
    </location>
</feature>
<keyword evidence="6" id="KW-0804">Transcription</keyword>
<evidence type="ECO:0000256" key="5">
    <source>
        <dbReference type="ARBA" id="ARBA00023159"/>
    </source>
</evidence>
<dbReference type="RefSeq" id="WP_113872861.1">
    <property type="nucleotide sequence ID" value="NZ_QNRF01000001.1"/>
</dbReference>
<reference evidence="8 9" key="1">
    <citation type="submission" date="2018-06" db="EMBL/GenBank/DDBJ databases">
        <title>Genomic Encyclopedia of Type Strains, Phase III (KMG-III): the genomes of soil and plant-associated and newly described type strains.</title>
        <authorList>
            <person name="Whitman W."/>
        </authorList>
    </citation>
    <scope>NUCLEOTIDE SEQUENCE [LARGE SCALE GENOMIC DNA]</scope>
    <source>
        <strain evidence="8 9">CECT 7732</strain>
    </source>
</reference>
<dbReference type="InterPro" id="IPR011129">
    <property type="entry name" value="CSD"/>
</dbReference>
<dbReference type="InterPro" id="IPR012156">
    <property type="entry name" value="Cold_shock_CspA"/>
</dbReference>
<dbReference type="EMBL" id="QNRF01000001">
    <property type="protein sequence ID" value="RBO85964.1"/>
    <property type="molecule type" value="Genomic_DNA"/>
</dbReference>
<dbReference type="PIRSF" id="PIRSF002599">
    <property type="entry name" value="Cold_shock_A"/>
    <property type="match status" value="1"/>
</dbReference>
<protein>
    <submittedName>
        <fullName evidence="8">CspA family cold shock protein</fullName>
    </submittedName>
</protein>
<evidence type="ECO:0000256" key="4">
    <source>
        <dbReference type="ARBA" id="ARBA00023125"/>
    </source>
</evidence>